<dbReference type="GeneID" id="59434558"/>
<dbReference type="RefSeq" id="YP_009937123.1">
    <property type="nucleotide sequence ID" value="NC_050879.1"/>
</dbReference>
<feature type="transmembrane region" description="Helical" evidence="1">
    <location>
        <begin position="21"/>
        <end position="41"/>
    </location>
</feature>
<proteinExistence type="predicted"/>
<geneLocation type="mitochondrion" evidence="2"/>
<name>A0A7H1KGK0_CLASH</name>
<protein>
    <submittedName>
        <fullName evidence="2">Uncharacterized protein</fullName>
    </submittedName>
</protein>
<reference evidence="2" key="1">
    <citation type="submission" date="2019-11" db="EMBL/GenBank/DDBJ databases">
        <authorList>
            <person name="Liu Y.F."/>
            <person name="Wang Y."/>
            <person name="Zhang G.D."/>
            <person name="Zhang M.X."/>
            <person name="Yang W.S."/>
            <person name="Wang Y.B."/>
            <person name="Yu H."/>
        </authorList>
    </citation>
    <scope>NUCLEOTIDE SEQUENCE</scope>
</reference>
<keyword evidence="1" id="KW-0812">Transmembrane</keyword>
<sequence length="252" mass="29060">MNKNHKEMQYFDYNINVYIYSFIDLTQDIIFYFFIGTFYGLDPNWDGTELMLAHYIDNMSLKYSILLSCISTTGIIGIILMASPLMDKQINDISRQISENKPDNKQKIPMNLVCSEAKAHGVWNFWAFVYNEKDPSGAHLDRLFDRLPRVKEMRYIDGVGYNGFVFRPSIGMGEGNFSHFNFLGTKVKINNRVLGELQETHQIYSGFLGSNPDLPRVGDTLFLRQFFDKAHIKKEDSYISDYESVSGDESSP</sequence>
<keyword evidence="1" id="KW-1133">Transmembrane helix</keyword>
<organism evidence="2">
    <name type="scientific">Cladosporium sphaerospermum</name>
    <name type="common">Mycoparasitic fungus</name>
    <dbReference type="NCBI Taxonomy" id="92950"/>
    <lineage>
        <taxon>Eukaryota</taxon>
        <taxon>Fungi</taxon>
        <taxon>Dikarya</taxon>
        <taxon>Ascomycota</taxon>
        <taxon>Pezizomycotina</taxon>
        <taxon>Dothideomycetes</taxon>
        <taxon>Dothideomycetidae</taxon>
        <taxon>Cladosporiales</taxon>
        <taxon>Cladosporiaceae</taxon>
        <taxon>Cladosporium</taxon>
    </lineage>
</organism>
<keyword evidence="1" id="KW-0472">Membrane</keyword>
<evidence type="ECO:0000256" key="1">
    <source>
        <dbReference type="SAM" id="Phobius"/>
    </source>
</evidence>
<feature type="transmembrane region" description="Helical" evidence="1">
    <location>
        <begin position="61"/>
        <end position="82"/>
    </location>
</feature>
<keyword evidence="2" id="KW-0496">Mitochondrion</keyword>
<accession>A0A7H1KGK0</accession>
<evidence type="ECO:0000313" key="2">
    <source>
        <dbReference type="EMBL" id="QNT26359.1"/>
    </source>
</evidence>
<gene>
    <name evidence="2" type="primary">ORF252</name>
</gene>
<dbReference type="EMBL" id="MN657181">
    <property type="protein sequence ID" value="QNT26359.1"/>
    <property type="molecule type" value="Genomic_DNA"/>
</dbReference>
<dbReference type="AlphaFoldDB" id="A0A7H1KGK0"/>